<evidence type="ECO:0000313" key="2">
    <source>
        <dbReference type="EMBL" id="KUG30019.1"/>
    </source>
</evidence>
<gene>
    <name evidence="2" type="ORF">ASZ90_000085</name>
</gene>
<evidence type="ECO:0000256" key="1">
    <source>
        <dbReference type="SAM" id="MobiDB-lite"/>
    </source>
</evidence>
<feature type="region of interest" description="Disordered" evidence="1">
    <location>
        <begin position="97"/>
        <end position="120"/>
    </location>
</feature>
<dbReference type="AntiFam" id="ANF00006">
    <property type="entry name" value="Translation of CRISPR region"/>
</dbReference>
<dbReference type="AntiFam" id="ANF00057">
    <property type="entry name" value="Translation of E. coli type CRISPR repeat"/>
</dbReference>
<accession>A0A0W8GBH9</accession>
<name>A0A0W8GBH9_9ZZZZ</name>
<comment type="caution">
    <text evidence="2">The sequence shown here is derived from an EMBL/GenBank/DDBJ whole genome shotgun (WGS) entry which is preliminary data.</text>
</comment>
<protein>
    <submittedName>
        <fullName evidence="2">Uncharacterized protein</fullName>
    </submittedName>
</protein>
<feature type="compositionally biased region" description="Basic and acidic residues" evidence="1">
    <location>
        <begin position="21"/>
        <end position="31"/>
    </location>
</feature>
<dbReference type="AlphaFoldDB" id="A0A0W8GBH9"/>
<proteinExistence type="predicted"/>
<organism evidence="2">
    <name type="scientific">hydrocarbon metagenome</name>
    <dbReference type="NCBI Taxonomy" id="938273"/>
    <lineage>
        <taxon>unclassified sequences</taxon>
        <taxon>metagenomes</taxon>
        <taxon>ecological metagenomes</taxon>
    </lineage>
</organism>
<feature type="compositionally biased region" description="Low complexity" evidence="1">
    <location>
        <begin position="60"/>
        <end position="76"/>
    </location>
</feature>
<dbReference type="EMBL" id="LNQE01000010">
    <property type="protein sequence ID" value="KUG30019.1"/>
    <property type="molecule type" value="Genomic_DNA"/>
</dbReference>
<feature type="compositionally biased region" description="Low complexity" evidence="1">
    <location>
        <begin position="1"/>
        <end position="15"/>
    </location>
</feature>
<feature type="region of interest" description="Disordered" evidence="1">
    <location>
        <begin position="1"/>
        <end position="83"/>
    </location>
</feature>
<feature type="compositionally biased region" description="Basic and acidic residues" evidence="1">
    <location>
        <begin position="48"/>
        <end position="59"/>
    </location>
</feature>
<reference evidence="2" key="1">
    <citation type="journal article" date="2015" name="Proc. Natl. Acad. Sci. U.S.A.">
        <title>Networks of energetic and metabolic interactions define dynamics in microbial communities.</title>
        <authorList>
            <person name="Embree M."/>
            <person name="Liu J.K."/>
            <person name="Al-Bassam M.M."/>
            <person name="Zengler K."/>
        </authorList>
    </citation>
    <scope>NUCLEOTIDE SEQUENCE</scope>
</reference>
<sequence>MASAAGPLAGSSPRARGTPGRLERMSREDRIIPASAGNTPSLLSCPRQRSDHPRERGEHSSPWANASPGSGSSPRARGTHLPPAVHSVRVRIIPASAGNTFPSADGYYSTADHPRERGEH</sequence>